<dbReference type="SUPFAM" id="SSF53335">
    <property type="entry name" value="S-adenosyl-L-methionine-dependent methyltransferases"/>
    <property type="match status" value="1"/>
</dbReference>
<keyword evidence="2" id="KW-0489">Methyltransferase</keyword>
<feature type="region of interest" description="Disordered" evidence="5">
    <location>
        <begin position="529"/>
        <end position="549"/>
    </location>
</feature>
<protein>
    <recommendedName>
        <fullName evidence="1">DNA (cytosine-5-)-methyltransferase</fullName>
        <ecNumber evidence="1">2.1.1.37</ecNumber>
    </recommendedName>
</protein>
<dbReference type="AlphaFoldDB" id="A0A0H5QL89"/>
<dbReference type="GO" id="GO:0032259">
    <property type="term" value="P:methylation"/>
    <property type="evidence" value="ECO:0007669"/>
    <property type="project" value="UniProtKB-KW"/>
</dbReference>
<reference evidence="6" key="2">
    <citation type="submission" date="2015-07" db="EMBL/GenBank/DDBJ databases">
        <title>Plasmids, circular viruses and viroids from rat gut.</title>
        <authorList>
            <person name="Jorgensen T.J."/>
            <person name="Hansen M.A."/>
            <person name="Xu Z."/>
            <person name="Tabak M.A."/>
            <person name="Sorensen S.J."/>
            <person name="Hansen L.H."/>
        </authorList>
    </citation>
    <scope>NUCLEOTIDE SEQUENCE</scope>
    <source>
        <strain evidence="6">RGFK1133</strain>
    </source>
</reference>
<dbReference type="EMBL" id="LN853713">
    <property type="protein sequence ID" value="CRY96542.1"/>
    <property type="molecule type" value="Genomic_DNA"/>
</dbReference>
<keyword evidence="4" id="KW-0949">S-adenosyl-L-methionine</keyword>
<evidence type="ECO:0000256" key="4">
    <source>
        <dbReference type="ARBA" id="ARBA00022691"/>
    </source>
</evidence>
<dbReference type="Gene3D" id="3.40.50.150">
    <property type="entry name" value="Vaccinia Virus protein VP39"/>
    <property type="match status" value="1"/>
</dbReference>
<dbReference type="EC" id="2.1.1.37" evidence="1"/>
<proteinExistence type="predicted"/>
<dbReference type="GO" id="GO:0003886">
    <property type="term" value="F:DNA (cytosine-5-)-methyltransferase activity"/>
    <property type="evidence" value="ECO:0007669"/>
    <property type="project" value="UniProtKB-EC"/>
</dbReference>
<sequence>MHKTNHPHTVHYQASVWDVDPEEVCAGRPVGLAWFSPDCKHFSKAKGGKPVDKNIRGLAWIALRWAGTVRPRVIILENVEEFQTWGPVRRGRPVKSKTGQTFRKWVAQLEALGYTVEWRELVAADYGAPTTRKRFFLIARCDGRPVVWPEPTHAPADSEEVKAGRKKPWRSASEIIDWSLPCPSIFDTREEVKEKYGLIAQRPLRPNTMRRVARGVDKFVIKAANPFIVPMGYGEAKGQAPRVHDIQEPFPTAVGKAKHGVCQPYMAPLTMHNNENATGTAITEPVNTITGTGAGGHQMLITPTLAAIGQTGGGDRCRSVEEPTHTQVSKAEECVVCPAMIQYHTEQTERVRGQAVTDPIMTIDASNRYGIAAASLAKYYGNDQHGQDAAEPMHTITAKDREAVTMATLTEYHGTSTGQDMGDPMHTTLSKPHQALQTAHMVKMKGTNLGGPVQEPVQTITASGTHHGLVITKVEKAAPGADLQRWPLIREALNKYCDYHLADNEVILFLIDGAWYFMADIGLRNAQDQPPAHRPLSGQRVGRGPGGGVRRAPGGACLVLPGLQAFFQGKGRETG</sequence>
<dbReference type="PANTHER" id="PTHR10629:SF52">
    <property type="entry name" value="DNA (CYTOSINE-5)-METHYLTRANSFERASE 1"/>
    <property type="match status" value="1"/>
</dbReference>
<evidence type="ECO:0000313" key="6">
    <source>
        <dbReference type="EMBL" id="CRY96542.1"/>
    </source>
</evidence>
<evidence type="ECO:0000256" key="1">
    <source>
        <dbReference type="ARBA" id="ARBA00011975"/>
    </source>
</evidence>
<evidence type="ECO:0000256" key="2">
    <source>
        <dbReference type="ARBA" id="ARBA00022603"/>
    </source>
</evidence>
<evidence type="ECO:0000256" key="5">
    <source>
        <dbReference type="SAM" id="MobiDB-lite"/>
    </source>
</evidence>
<dbReference type="InterPro" id="IPR050390">
    <property type="entry name" value="C5-Methyltransferase"/>
</dbReference>
<evidence type="ECO:0000256" key="3">
    <source>
        <dbReference type="ARBA" id="ARBA00022679"/>
    </source>
</evidence>
<keyword evidence="3" id="KW-0808">Transferase</keyword>
<reference evidence="6" key="1">
    <citation type="submission" date="2015-06" db="EMBL/GenBank/DDBJ databases">
        <authorList>
            <person name="Joergensen T."/>
        </authorList>
    </citation>
    <scope>NUCLEOTIDE SEQUENCE</scope>
    <source>
        <strain evidence="6">RGFK1133</strain>
    </source>
</reference>
<dbReference type="PANTHER" id="PTHR10629">
    <property type="entry name" value="CYTOSINE-SPECIFIC METHYLTRANSFERASE"/>
    <property type="match status" value="1"/>
</dbReference>
<organism evidence="6">
    <name type="scientific">uncultured prokaryote</name>
    <dbReference type="NCBI Taxonomy" id="198431"/>
    <lineage>
        <taxon>unclassified sequences</taxon>
        <taxon>environmental samples</taxon>
    </lineage>
</organism>
<dbReference type="InterPro" id="IPR029063">
    <property type="entry name" value="SAM-dependent_MTases_sf"/>
</dbReference>
<accession>A0A0H5QL89</accession>
<dbReference type="Pfam" id="PF00145">
    <property type="entry name" value="DNA_methylase"/>
    <property type="match status" value="1"/>
</dbReference>
<name>A0A0H5QL89_9ZZZZ</name>
<dbReference type="InterPro" id="IPR001525">
    <property type="entry name" value="C5_MeTfrase"/>
</dbReference>
<dbReference type="GO" id="GO:0044027">
    <property type="term" value="P:negative regulation of gene expression via chromosomal CpG island methylation"/>
    <property type="evidence" value="ECO:0007669"/>
    <property type="project" value="TreeGrafter"/>
</dbReference>
<dbReference type="GO" id="GO:0003677">
    <property type="term" value="F:DNA binding"/>
    <property type="evidence" value="ECO:0007669"/>
    <property type="project" value="TreeGrafter"/>
</dbReference>